<protein>
    <submittedName>
        <fullName evidence="1">Uncharacterized protein</fullName>
    </submittedName>
</protein>
<keyword evidence="2" id="KW-1185">Reference proteome</keyword>
<dbReference type="OrthoDB" id="9151455at2"/>
<gene>
    <name evidence="1" type="ORF">EZ216_14365</name>
</gene>
<dbReference type="Proteomes" id="UP000297839">
    <property type="component" value="Unassembled WGS sequence"/>
</dbReference>
<accession>A0A4Z0BPD8</accession>
<proteinExistence type="predicted"/>
<evidence type="ECO:0000313" key="2">
    <source>
        <dbReference type="Proteomes" id="UP000297839"/>
    </source>
</evidence>
<sequence>MQLAVDAAPAVILFDRKLKDRIEAQAYGMLTEPERTAVERSLPEEIRWLAVYPEVKWRSAPDMFWRRFAVLTARKEHAPAWIDDRFVDLLLGLPLGAAPTPLMLAVERGQCTLRTQLTPGDRWHLDTLDAILAHACDRAARTFPRART</sequence>
<reference evidence="1 2" key="1">
    <citation type="submission" date="2019-03" db="EMBL/GenBank/DDBJ databases">
        <title>Ramlibacter sp. 18x22-1, whole genome shotgun sequence.</title>
        <authorList>
            <person name="Zhang X."/>
            <person name="Feng G."/>
            <person name="Zhu H."/>
        </authorList>
    </citation>
    <scope>NUCLEOTIDE SEQUENCE [LARGE SCALE GENOMIC DNA]</scope>
    <source>
        <strain evidence="1 2">18x22-1</strain>
    </source>
</reference>
<name>A0A4Z0BPD8_9BURK</name>
<comment type="caution">
    <text evidence="1">The sequence shown here is derived from an EMBL/GenBank/DDBJ whole genome shotgun (WGS) entry which is preliminary data.</text>
</comment>
<dbReference type="RefSeq" id="WP_135250466.1">
    <property type="nucleotide sequence ID" value="NZ_SMLK01000004.1"/>
</dbReference>
<dbReference type="AlphaFoldDB" id="A0A4Z0BPD8"/>
<evidence type="ECO:0000313" key="1">
    <source>
        <dbReference type="EMBL" id="TFZ00280.1"/>
    </source>
</evidence>
<dbReference type="EMBL" id="SMLK01000004">
    <property type="protein sequence ID" value="TFZ00280.1"/>
    <property type="molecule type" value="Genomic_DNA"/>
</dbReference>
<organism evidence="1 2">
    <name type="scientific">Ramlibacter humi</name>
    <dbReference type="NCBI Taxonomy" id="2530451"/>
    <lineage>
        <taxon>Bacteria</taxon>
        <taxon>Pseudomonadati</taxon>
        <taxon>Pseudomonadota</taxon>
        <taxon>Betaproteobacteria</taxon>
        <taxon>Burkholderiales</taxon>
        <taxon>Comamonadaceae</taxon>
        <taxon>Ramlibacter</taxon>
    </lineage>
</organism>